<dbReference type="Proteomes" id="UP000546642">
    <property type="component" value="Unassembled WGS sequence"/>
</dbReference>
<feature type="signal peptide" evidence="1">
    <location>
        <begin position="1"/>
        <end position="23"/>
    </location>
</feature>
<proteinExistence type="predicted"/>
<feature type="chain" id="PRO_5038709684" evidence="1">
    <location>
        <begin position="24"/>
        <end position="154"/>
    </location>
</feature>
<name>A0A7X0D5M3_9ACTN</name>
<gene>
    <name evidence="2" type="ORF">HNR23_002473</name>
</gene>
<dbReference type="RefSeq" id="WP_184075712.1">
    <property type="nucleotide sequence ID" value="NZ_JACHDS010000001.1"/>
</dbReference>
<reference evidence="2 3" key="1">
    <citation type="submission" date="2020-08" db="EMBL/GenBank/DDBJ databases">
        <title>Sequencing the genomes of 1000 actinobacteria strains.</title>
        <authorList>
            <person name="Klenk H.-P."/>
        </authorList>
    </citation>
    <scope>NUCLEOTIDE SEQUENCE [LARGE SCALE GENOMIC DNA]</scope>
    <source>
        <strain evidence="2 3">DSM 46659</strain>
    </source>
</reference>
<dbReference type="AlphaFoldDB" id="A0A7X0D5M3"/>
<sequence length="154" mass="16529">MFQASARIWALLTLTLGSMLVLSASSTPDHTAAQHRPGDSELDEIADIAASFEEWLVSCSHDERGRPVYQAEHLATGVSVTARSLEVLRLLLRSTARGLSAIPLPSARIRPFLLAHEGRRAAAEARYAASLAAIAQQTEQDELAEILSGAGVTR</sequence>
<keyword evidence="1" id="KW-0732">Signal</keyword>
<keyword evidence="3" id="KW-1185">Reference proteome</keyword>
<dbReference type="EMBL" id="JACHDS010000001">
    <property type="protein sequence ID" value="MBB6172413.1"/>
    <property type="molecule type" value="Genomic_DNA"/>
</dbReference>
<comment type="caution">
    <text evidence="2">The sequence shown here is derived from an EMBL/GenBank/DDBJ whole genome shotgun (WGS) entry which is preliminary data.</text>
</comment>
<accession>A0A7X0D5M3</accession>
<organism evidence="2 3">
    <name type="scientific">Nocardiopsis mwathae</name>
    <dbReference type="NCBI Taxonomy" id="1472723"/>
    <lineage>
        <taxon>Bacteria</taxon>
        <taxon>Bacillati</taxon>
        <taxon>Actinomycetota</taxon>
        <taxon>Actinomycetes</taxon>
        <taxon>Streptosporangiales</taxon>
        <taxon>Nocardiopsidaceae</taxon>
        <taxon>Nocardiopsis</taxon>
    </lineage>
</organism>
<protein>
    <submittedName>
        <fullName evidence="2">Uncharacterized protein</fullName>
    </submittedName>
</protein>
<evidence type="ECO:0000313" key="3">
    <source>
        <dbReference type="Proteomes" id="UP000546642"/>
    </source>
</evidence>
<evidence type="ECO:0000256" key="1">
    <source>
        <dbReference type="SAM" id="SignalP"/>
    </source>
</evidence>
<evidence type="ECO:0000313" key="2">
    <source>
        <dbReference type="EMBL" id="MBB6172413.1"/>
    </source>
</evidence>